<name>A0A6L9S1Q3_9ACTN</name>
<dbReference type="PROSITE" id="PS51318">
    <property type="entry name" value="TAT"/>
    <property type="match status" value="1"/>
</dbReference>
<dbReference type="RefSeq" id="WP_163731961.1">
    <property type="nucleotide sequence ID" value="NZ_JAAGOA010000001.1"/>
</dbReference>
<evidence type="ECO:0000256" key="1">
    <source>
        <dbReference type="SAM" id="MobiDB-lite"/>
    </source>
</evidence>
<feature type="signal peptide" evidence="2">
    <location>
        <begin position="1"/>
        <end position="39"/>
    </location>
</feature>
<sequence>MHDRSNNSSTAHSRGNGSPVTRRTLLAGALTTASAAAFASPAASAPASPTAALAEPVRLGQPLKDVNLIGAAVTTTPDGRPVVYGVIIGDPATLAATDANTHEVLWTQPLANSGGSYSVQVYPNGDVYVAAYSQGRLYRKAWGSDTIEDLGQPLPGQTFLWDITIGPDGRIYGVTYPGAMLYAYDPATGDVQDYGRLVTDTQQARTITAHDGKLYIGTMTPAHFLEVEPASGDVREIPLPDGARPDDPQSSIFDVDVSGGRFYVRVGTDIKHAPVFGYDLASETWYEPITQVAGLSLPEPGPDGEIYMMRENVLTAYHPDSGELAETSLVYPGRVYNYRGVGWVELDDPAWPGKTLTGYFWRGEAWRFNPATGESRIVQTDVPGEPIEVLSLAPAADGGVWAGGYLGGFAHVDVDDGTADFHRWSQTESILDEGSEVWLGAYPDARGYRYDPDAEFNDPDYNPGPPGTDVNPVKLWDFSSYDGGPQDRVFALARSGSLTFAATGPKRSAFGGTLTIYDDKSGDVVIREGLAPERAFTSLTVRRGVLYASSWVNGGTGTSEPPQSEGTVLAYDPKKDRVLWQVSPLDGAPSYVGVVFDPQGRLWTLAGTTLLRLNPHTGQVTAQIELPGDVDTSGMTFPSLAGGVQRVPGASALYVNVARRLFRVRTTNGHVADLGEFPYRLVTVVDDGRLVMSSGATLYRTEVTD</sequence>
<dbReference type="SUPFAM" id="SSF63829">
    <property type="entry name" value="Calcium-dependent phosphotriesterase"/>
    <property type="match status" value="2"/>
</dbReference>
<protein>
    <submittedName>
        <fullName evidence="3">PQQ-binding-like beta-propeller repeat protein</fullName>
    </submittedName>
</protein>
<evidence type="ECO:0000313" key="3">
    <source>
        <dbReference type="EMBL" id="NED98992.1"/>
    </source>
</evidence>
<dbReference type="EMBL" id="JAAGOA010000001">
    <property type="protein sequence ID" value="NED98992.1"/>
    <property type="molecule type" value="Genomic_DNA"/>
</dbReference>
<proteinExistence type="predicted"/>
<evidence type="ECO:0000256" key="2">
    <source>
        <dbReference type="SAM" id="SignalP"/>
    </source>
</evidence>
<accession>A0A6L9S1Q3</accession>
<reference evidence="3 4" key="1">
    <citation type="submission" date="2020-02" db="EMBL/GenBank/DDBJ databases">
        <authorList>
            <person name="Li X.-J."/>
            <person name="Han X.-M."/>
        </authorList>
    </citation>
    <scope>NUCLEOTIDE SEQUENCE [LARGE SCALE GENOMIC DNA]</scope>
    <source>
        <strain evidence="3 4">CCTCC AB 2017055</strain>
    </source>
</reference>
<gene>
    <name evidence="3" type="ORF">G1H10_02285</name>
</gene>
<organism evidence="3 4">
    <name type="scientific">Phytoactinopolyspora halotolerans</name>
    <dbReference type="NCBI Taxonomy" id="1981512"/>
    <lineage>
        <taxon>Bacteria</taxon>
        <taxon>Bacillati</taxon>
        <taxon>Actinomycetota</taxon>
        <taxon>Actinomycetes</taxon>
        <taxon>Jiangellales</taxon>
        <taxon>Jiangellaceae</taxon>
        <taxon>Phytoactinopolyspora</taxon>
    </lineage>
</organism>
<keyword evidence="4" id="KW-1185">Reference proteome</keyword>
<comment type="caution">
    <text evidence="3">The sequence shown here is derived from an EMBL/GenBank/DDBJ whole genome shotgun (WGS) entry which is preliminary data.</text>
</comment>
<dbReference type="Proteomes" id="UP000475214">
    <property type="component" value="Unassembled WGS sequence"/>
</dbReference>
<evidence type="ECO:0000313" key="4">
    <source>
        <dbReference type="Proteomes" id="UP000475214"/>
    </source>
</evidence>
<keyword evidence="2" id="KW-0732">Signal</keyword>
<feature type="region of interest" description="Disordered" evidence="1">
    <location>
        <begin position="1"/>
        <end position="20"/>
    </location>
</feature>
<feature type="chain" id="PRO_5039479814" evidence="2">
    <location>
        <begin position="40"/>
        <end position="705"/>
    </location>
</feature>
<dbReference type="AlphaFoldDB" id="A0A6L9S1Q3"/>
<dbReference type="InterPro" id="IPR006311">
    <property type="entry name" value="TAT_signal"/>
</dbReference>